<evidence type="ECO:0000313" key="2">
    <source>
        <dbReference type="Proteomes" id="UP000492821"/>
    </source>
</evidence>
<organism evidence="2 3">
    <name type="scientific">Panagrellus redivivus</name>
    <name type="common">Microworm</name>
    <dbReference type="NCBI Taxonomy" id="6233"/>
    <lineage>
        <taxon>Eukaryota</taxon>
        <taxon>Metazoa</taxon>
        <taxon>Ecdysozoa</taxon>
        <taxon>Nematoda</taxon>
        <taxon>Chromadorea</taxon>
        <taxon>Rhabditida</taxon>
        <taxon>Tylenchina</taxon>
        <taxon>Panagrolaimomorpha</taxon>
        <taxon>Panagrolaimoidea</taxon>
        <taxon>Panagrolaimidae</taxon>
        <taxon>Panagrellus</taxon>
    </lineage>
</organism>
<evidence type="ECO:0000313" key="3">
    <source>
        <dbReference type="WBParaSite" id="Pan_g11931.t1"/>
    </source>
</evidence>
<name>A0A7E4URE1_PANRE</name>
<dbReference type="WBParaSite" id="Pan_g11931.t1">
    <property type="protein sequence ID" value="Pan_g11931.t1"/>
    <property type="gene ID" value="Pan_g11931"/>
</dbReference>
<proteinExistence type="predicted"/>
<protein>
    <submittedName>
        <fullName evidence="3">Uncharacterized protein</fullName>
    </submittedName>
</protein>
<sequence>MAGNGGTSWIGDHGTPVGSSKSIRGAQLEEELPPTMCRTPAAWLGPRQARLSADSPARIKAQRQPRRPPLDPPDDLIIRGVRARQGISSALRPYAR</sequence>
<keyword evidence="2" id="KW-1185">Reference proteome</keyword>
<feature type="region of interest" description="Disordered" evidence="1">
    <location>
        <begin position="1"/>
        <end position="77"/>
    </location>
</feature>
<evidence type="ECO:0000256" key="1">
    <source>
        <dbReference type="SAM" id="MobiDB-lite"/>
    </source>
</evidence>
<dbReference type="AlphaFoldDB" id="A0A7E4URE1"/>
<dbReference type="Proteomes" id="UP000492821">
    <property type="component" value="Unassembled WGS sequence"/>
</dbReference>
<reference evidence="2" key="1">
    <citation type="journal article" date="2013" name="Genetics">
        <title>The draft genome and transcriptome of Panagrellus redivivus are shaped by the harsh demands of a free-living lifestyle.</title>
        <authorList>
            <person name="Srinivasan J."/>
            <person name="Dillman A.R."/>
            <person name="Macchietto M.G."/>
            <person name="Heikkinen L."/>
            <person name="Lakso M."/>
            <person name="Fracchia K.M."/>
            <person name="Antoshechkin I."/>
            <person name="Mortazavi A."/>
            <person name="Wong G."/>
            <person name="Sternberg P.W."/>
        </authorList>
    </citation>
    <scope>NUCLEOTIDE SEQUENCE [LARGE SCALE GENOMIC DNA]</scope>
    <source>
        <strain evidence="2">MT8872</strain>
    </source>
</reference>
<reference evidence="3" key="2">
    <citation type="submission" date="2020-10" db="UniProtKB">
        <authorList>
            <consortium name="WormBaseParasite"/>
        </authorList>
    </citation>
    <scope>IDENTIFICATION</scope>
</reference>
<accession>A0A7E4URE1</accession>